<dbReference type="GO" id="GO:0120147">
    <property type="term" value="F:formylglycine-generating oxidase activity"/>
    <property type="evidence" value="ECO:0007669"/>
    <property type="project" value="TreeGrafter"/>
</dbReference>
<dbReference type="InterPro" id="IPR044060">
    <property type="entry name" value="Bacterial_rp_domain"/>
</dbReference>
<sequence length="1468" mass="159959">MERRFGSLLGVLVLLISALTMAGCPKTAVSPQGQTGYAVSFGVEGEPAHGVLTAKIGEKELKNKESAPLGATVVFTARPNDGFKVKEWKVDGKIVNGTENTYSLKISKAVSVTVSFEKTSPPPSPTAKRKVTFSVEGTPANGTLKAMVGSTEIGSGAAVEQGKTVLFKAAPAAGFMVESWTGITPASPNAAEVTHTVTADITVKVTFKKIPSQTFSVTVQAGEHGKALVNPSLLEGNKAAKDTVLLFTATPDDGFVVDKWTIQGGSFEAGTGEDGNSSAKVKVTADVTVRVSFKAKPAGTVQYKVEHWQQNVTGNDYIKVDTEDKTGVTGAMTEAQAKTYTGFRSLGIIQKPIAADGSTVVQIKYDRNLITLTLNLDGGSTTTSLTDGNKLKGRFGSDVPAVANPIKEGYVFSVWNPELPKKFPAENGTYTAQWAKEGDYTITYHLDGDSYNSNPASYNVETATITLNPAIKIGYDFAGWYDNAACSGYPVTHIVKGSTGNKEFWPKWKARSYTITYNLDGGTNNSSNPDSYTVETETIILKPAIKIGYDFLGWYDNAACSGYPVTKIEKGSTRNKAFWAKWEAIYHTITYHLNGGENDTDNPACYMETETITLKPAVKTGYDFLGWYDNAACSGYPRTHIGKGSTGNKTFWAKWEAVTYTITYHLNGGTNDSGNPASYTVETETITLEPAVKKGYIMDWYDNAACSGYPVTSIKKGSTDNKELWAKWKIATYNISYYLYGGTNHADNPANYTMETETITLKPAKRTGYNFDGWYKVYLSPSGHISSYPSNQIKKGSTGDKLFDAKWKAVTYTITYHLNGGSHSGNPVSYNVEREIWLKDAERTGATFKGWYDNAACNGYPVTYIEKGSTGNKEFWAKFLENYSITYNLNGGSGSDNPVSYNAETETIILKDTSKANYTFKGWYDNAACSGSPVTQIAKGSVGDKTFWAKWEAISYAITYNLNGGSHSGNPASYNVETETITLKNASKANYTFKGWYDDAACSGSPVTQIAKGSVGDKTFWAKWEAISYAITYNLDGGENHADNPAHYTVETETITLKDAERTGATFKGWYDNAACSGTPVTQIAKGSAGDKTFWAKWKMSKYTVSFGVEGEHGTLTAQAEGIAATADSPITVEHGKTVTFTAEPAADYKVTKWTVTPADALQTGGDSTTVKVSAATEVKVTFTPSFDKTYTVDGVSFTMKGIDAVTDGIVGHDEYWVTNKPHTVSLTAYRIGETEVTQELWQAVMGNNPSEFKGAENPPDGSEVQEKRPVERVNWYECIAFCNELTKQAGLGESECLYYSDAGYTKVYTKEDAGETKEVHLYTAMNKKGFRLPTEAEWEWAAKGGANVKWAGTNDEDTLGNYAWFYKNSNHKTHQVKLKLPNGYGLYDMSGNVEEWCWDRYDKLPDPLPADYAGAAFSMDGHVCRGGECASSSSESFISRVSRHFNHPYQPYVYGYCPLGLRVVSRP</sequence>
<dbReference type="KEGG" id="trz:GWP43_04565"/>
<dbReference type="InterPro" id="IPR013378">
    <property type="entry name" value="InlB-like_B-rpt"/>
</dbReference>
<evidence type="ECO:0000313" key="7">
    <source>
        <dbReference type="Proteomes" id="UP000464374"/>
    </source>
</evidence>
<dbReference type="Gene3D" id="3.90.1580.10">
    <property type="entry name" value="paralog of FGE (formylglycine-generating enzyme)"/>
    <property type="match status" value="1"/>
</dbReference>
<dbReference type="InterPro" id="IPR005532">
    <property type="entry name" value="SUMF_dom"/>
</dbReference>
<dbReference type="Proteomes" id="UP000464374">
    <property type="component" value="Chromosome"/>
</dbReference>
<name>A0A6P1XZX4_9SPIR</name>
<dbReference type="InterPro" id="IPR016187">
    <property type="entry name" value="CTDL_fold"/>
</dbReference>
<dbReference type="GO" id="GO:0030313">
    <property type="term" value="C:cell envelope"/>
    <property type="evidence" value="ECO:0007669"/>
    <property type="project" value="UniProtKB-SubCell"/>
</dbReference>
<feature type="region of interest" description="Disordered" evidence="2">
    <location>
        <begin position="1249"/>
        <end position="1268"/>
    </location>
</feature>
<feature type="chain" id="PRO_5026726967" evidence="3">
    <location>
        <begin position="23"/>
        <end position="1468"/>
    </location>
</feature>
<dbReference type="Pfam" id="PF18998">
    <property type="entry name" value="Flg_new_2"/>
    <property type="match status" value="4"/>
</dbReference>
<evidence type="ECO:0000313" key="6">
    <source>
        <dbReference type="EMBL" id="QHX42834.1"/>
    </source>
</evidence>
<dbReference type="PANTHER" id="PTHR23150:SF19">
    <property type="entry name" value="FORMYLGLYCINE-GENERATING ENZYME"/>
    <property type="match status" value="1"/>
</dbReference>
<feature type="domain" description="Bacterial repeat" evidence="5">
    <location>
        <begin position="150"/>
        <end position="210"/>
    </location>
</feature>
<dbReference type="InterPro" id="IPR042095">
    <property type="entry name" value="SUMF_sf"/>
</dbReference>
<feature type="domain" description="Sulfatase-modifying factor enzyme-like" evidence="4">
    <location>
        <begin position="1213"/>
        <end position="1453"/>
    </location>
</feature>
<reference evidence="6 7" key="1">
    <citation type="submission" date="2020-01" db="EMBL/GenBank/DDBJ databases">
        <title>Complete genome sequence of a human oral phylogroup 1 Treponema sp. strain ATCC 700766, originally isolated from periodontitis dental plaque.</title>
        <authorList>
            <person name="Chan Y."/>
            <person name="Huo Y.-B."/>
            <person name="Yu X.-L."/>
            <person name="Zeng H."/>
            <person name="Leung W.-K."/>
            <person name="Watt R.M."/>
        </authorList>
    </citation>
    <scope>NUCLEOTIDE SEQUENCE [LARGE SCALE GENOMIC DNA]</scope>
    <source>
        <strain evidence="6 7">OMZ 804</strain>
    </source>
</reference>
<dbReference type="SUPFAM" id="SSF56436">
    <property type="entry name" value="C-type lectin-like"/>
    <property type="match status" value="1"/>
</dbReference>
<dbReference type="PROSITE" id="PS51257">
    <property type="entry name" value="PROKAR_LIPOPROTEIN"/>
    <property type="match status" value="1"/>
</dbReference>
<feature type="domain" description="Bacterial repeat" evidence="5">
    <location>
        <begin position="1116"/>
        <end position="1185"/>
    </location>
</feature>
<evidence type="ECO:0000256" key="1">
    <source>
        <dbReference type="ARBA" id="ARBA00004196"/>
    </source>
</evidence>
<evidence type="ECO:0000256" key="3">
    <source>
        <dbReference type="SAM" id="SignalP"/>
    </source>
</evidence>
<dbReference type="InterPro" id="IPR042229">
    <property type="entry name" value="Listeria/Bacterioides_rpt_sf"/>
</dbReference>
<dbReference type="Pfam" id="PF09479">
    <property type="entry name" value="Flg_new"/>
    <property type="match status" value="9"/>
</dbReference>
<dbReference type="RefSeq" id="WP_162663038.1">
    <property type="nucleotide sequence ID" value="NZ_CP048020.1"/>
</dbReference>
<evidence type="ECO:0000259" key="4">
    <source>
        <dbReference type="Pfam" id="PF03781"/>
    </source>
</evidence>
<dbReference type="EMBL" id="CP048020">
    <property type="protein sequence ID" value="QHX42834.1"/>
    <property type="molecule type" value="Genomic_DNA"/>
</dbReference>
<proteinExistence type="predicted"/>
<dbReference type="Pfam" id="PF03781">
    <property type="entry name" value="FGE-sulfatase"/>
    <property type="match status" value="1"/>
</dbReference>
<organism evidence="6 7">
    <name type="scientific">Treponema vincentii</name>
    <dbReference type="NCBI Taxonomy" id="69710"/>
    <lineage>
        <taxon>Bacteria</taxon>
        <taxon>Pseudomonadati</taxon>
        <taxon>Spirochaetota</taxon>
        <taxon>Spirochaetia</taxon>
        <taxon>Spirochaetales</taxon>
        <taxon>Treponemataceae</taxon>
        <taxon>Treponema</taxon>
    </lineage>
</organism>
<comment type="subcellular location">
    <subcellularLocation>
        <location evidence="1">Cell envelope</location>
    </subcellularLocation>
</comment>
<gene>
    <name evidence="6" type="ORF">GWP43_04565</name>
</gene>
<feature type="signal peptide" evidence="3">
    <location>
        <begin position="1"/>
        <end position="22"/>
    </location>
</feature>
<dbReference type="Gene3D" id="2.60.40.4270">
    <property type="entry name" value="Listeria-Bacteroides repeat domain"/>
    <property type="match status" value="8"/>
</dbReference>
<protein>
    <submittedName>
        <fullName evidence="6">SUMF1/EgtB/PvdO family nonheme iron enzyme</fullName>
    </submittedName>
</protein>
<dbReference type="InterPro" id="IPR051043">
    <property type="entry name" value="Sulfatase_Mod_Factor_Kinase"/>
</dbReference>
<feature type="domain" description="Bacterial repeat" evidence="5">
    <location>
        <begin position="216"/>
        <end position="296"/>
    </location>
</feature>
<accession>A0A6P1XZX4</accession>
<feature type="domain" description="Bacterial repeat" evidence="5">
    <location>
        <begin position="65"/>
        <end position="119"/>
    </location>
</feature>
<dbReference type="PANTHER" id="PTHR23150">
    <property type="entry name" value="SULFATASE MODIFYING FACTOR 1, 2"/>
    <property type="match status" value="1"/>
</dbReference>
<keyword evidence="3" id="KW-0732">Signal</keyword>
<evidence type="ECO:0000256" key="2">
    <source>
        <dbReference type="SAM" id="MobiDB-lite"/>
    </source>
</evidence>
<evidence type="ECO:0000259" key="5">
    <source>
        <dbReference type="Pfam" id="PF18998"/>
    </source>
</evidence>
<dbReference type="NCBIfam" id="TIGR02543">
    <property type="entry name" value="List_Bact_rpt"/>
    <property type="match status" value="5"/>
</dbReference>